<evidence type="ECO:0000313" key="2">
    <source>
        <dbReference type="Proteomes" id="UP001642409"/>
    </source>
</evidence>
<accession>A0ABP1IKK5</accession>
<proteinExistence type="predicted"/>
<keyword evidence="2" id="KW-1185">Reference proteome</keyword>
<sequence length="153" mass="18345">MRVRQYIIQLRSYAVEEQQLHTDFQESRHIFDCNFQILNLQIRDRCTLLRILKNLNCEEPNTFKICRFTNTLKVQSTNFQSTYNYSTTILMLSFLFMLTCTTNSSICEDPTYVETSSKQYHSIMYCDQQLITMYKFNVQRIKVSMCPYYALQL</sequence>
<name>A0ABP1IKK5_9EUKA</name>
<comment type="caution">
    <text evidence="1">The sequence shown here is derived from an EMBL/GenBank/DDBJ whole genome shotgun (WGS) entry which is preliminary data.</text>
</comment>
<gene>
    <name evidence="1" type="ORF">HINF_LOCUS26268</name>
</gene>
<evidence type="ECO:0000313" key="1">
    <source>
        <dbReference type="EMBL" id="CAL6018014.1"/>
    </source>
</evidence>
<reference evidence="1 2" key="1">
    <citation type="submission" date="2024-07" db="EMBL/GenBank/DDBJ databases">
        <authorList>
            <person name="Akdeniz Z."/>
        </authorList>
    </citation>
    <scope>NUCLEOTIDE SEQUENCE [LARGE SCALE GENOMIC DNA]</scope>
</reference>
<protein>
    <submittedName>
        <fullName evidence="1">Hypothetical_protein</fullName>
    </submittedName>
</protein>
<dbReference type="EMBL" id="CAXDID020000079">
    <property type="protein sequence ID" value="CAL6018014.1"/>
    <property type="molecule type" value="Genomic_DNA"/>
</dbReference>
<organism evidence="1 2">
    <name type="scientific">Hexamita inflata</name>
    <dbReference type="NCBI Taxonomy" id="28002"/>
    <lineage>
        <taxon>Eukaryota</taxon>
        <taxon>Metamonada</taxon>
        <taxon>Diplomonadida</taxon>
        <taxon>Hexamitidae</taxon>
        <taxon>Hexamitinae</taxon>
        <taxon>Hexamita</taxon>
    </lineage>
</organism>
<dbReference type="Proteomes" id="UP001642409">
    <property type="component" value="Unassembled WGS sequence"/>
</dbReference>